<organism evidence="3 4">
    <name type="scientific">Burkholderia semiarida</name>
    <dbReference type="NCBI Taxonomy" id="2843303"/>
    <lineage>
        <taxon>Bacteria</taxon>
        <taxon>Pseudomonadati</taxon>
        <taxon>Pseudomonadota</taxon>
        <taxon>Betaproteobacteria</taxon>
        <taxon>Burkholderiales</taxon>
        <taxon>Burkholderiaceae</taxon>
        <taxon>Burkholderia</taxon>
        <taxon>Burkholderia cepacia complex</taxon>
    </lineage>
</organism>
<name>A0ABW7LAZ7_9BURK</name>
<feature type="chain" id="PRO_5045262678" evidence="2">
    <location>
        <begin position="36"/>
        <end position="131"/>
    </location>
</feature>
<evidence type="ECO:0000313" key="3">
    <source>
        <dbReference type="EMBL" id="MFH5254690.1"/>
    </source>
</evidence>
<keyword evidence="4" id="KW-1185">Reference proteome</keyword>
<keyword evidence="1" id="KW-1133">Transmembrane helix</keyword>
<feature type="signal peptide" evidence="2">
    <location>
        <begin position="1"/>
        <end position="35"/>
    </location>
</feature>
<proteinExistence type="predicted"/>
<feature type="transmembrane region" description="Helical" evidence="1">
    <location>
        <begin position="98"/>
        <end position="121"/>
    </location>
</feature>
<reference evidence="3 4" key="1">
    <citation type="submission" date="2024-10" db="EMBL/GenBank/DDBJ databases">
        <title>Burkholderia semiarida in Mexico.</title>
        <authorList>
            <person name="Estrada P."/>
        </authorList>
    </citation>
    <scope>NUCLEOTIDE SEQUENCE [LARGE SCALE GENOMIC DNA]</scope>
    <source>
        <strain evidence="3 4">CLM7-1</strain>
    </source>
</reference>
<keyword evidence="1" id="KW-0812">Transmembrane</keyword>
<protein>
    <submittedName>
        <fullName evidence="3">Uncharacterized protein</fullName>
    </submittedName>
</protein>
<dbReference type="EMBL" id="JBIMPM010000039">
    <property type="protein sequence ID" value="MFH5254690.1"/>
    <property type="molecule type" value="Genomic_DNA"/>
</dbReference>
<accession>A0ABW7LAZ7</accession>
<dbReference type="RefSeq" id="WP_395130628.1">
    <property type="nucleotide sequence ID" value="NZ_JBIMPM010000039.1"/>
</dbReference>
<dbReference type="Proteomes" id="UP001609186">
    <property type="component" value="Unassembled WGS sequence"/>
</dbReference>
<comment type="caution">
    <text evidence="3">The sequence shown here is derived from an EMBL/GenBank/DDBJ whole genome shotgun (WGS) entry which is preliminary data.</text>
</comment>
<evidence type="ECO:0000313" key="4">
    <source>
        <dbReference type="Proteomes" id="UP001609186"/>
    </source>
</evidence>
<keyword evidence="1" id="KW-0472">Membrane</keyword>
<keyword evidence="2" id="KW-0732">Signal</keyword>
<sequence>MGGSMRAGFGVRRWCGVWRVLAVLVIALLASGARAQSSALAANIVVCGPQGLAGVTYVSAAGQSVSCGTDANGNALVLQLSTQLVALNVNDTTDDGGVAVGLPIGAAVLSVLAVAFGFRVLRNLINSSSEG</sequence>
<gene>
    <name evidence="3" type="ORF">ACGTRS_25995</name>
</gene>
<evidence type="ECO:0000256" key="2">
    <source>
        <dbReference type="SAM" id="SignalP"/>
    </source>
</evidence>
<evidence type="ECO:0000256" key="1">
    <source>
        <dbReference type="SAM" id="Phobius"/>
    </source>
</evidence>